<keyword evidence="8" id="KW-1185">Reference proteome</keyword>
<gene>
    <name evidence="7" type="primary">Exoc6</name>
    <name evidence="7" type="ORF">FJT64_014876</name>
</gene>
<protein>
    <submittedName>
        <fullName evidence="7">Exocyst complex component 6</fullName>
    </submittedName>
</protein>
<evidence type="ECO:0000313" key="7">
    <source>
        <dbReference type="EMBL" id="KAF0286645.1"/>
    </source>
</evidence>
<accession>A0A6A4UZ71</accession>
<dbReference type="AlphaFoldDB" id="A0A6A4UZ71"/>
<dbReference type="InterPro" id="IPR042045">
    <property type="entry name" value="EXOC6/Sec15_C_dom1"/>
</dbReference>
<dbReference type="OrthoDB" id="10267033at2759"/>
<dbReference type="Pfam" id="PF04091">
    <property type="entry name" value="Sec15_C"/>
    <property type="match status" value="1"/>
</dbReference>
<dbReference type="EMBL" id="VIIS01002240">
    <property type="protein sequence ID" value="KAF0286645.1"/>
    <property type="molecule type" value="Genomic_DNA"/>
</dbReference>
<dbReference type="GO" id="GO:0000145">
    <property type="term" value="C:exocyst"/>
    <property type="evidence" value="ECO:0007669"/>
    <property type="project" value="TreeGrafter"/>
</dbReference>
<evidence type="ECO:0000256" key="4">
    <source>
        <dbReference type="ARBA" id="ARBA00023054"/>
    </source>
</evidence>
<evidence type="ECO:0000256" key="2">
    <source>
        <dbReference type="ARBA" id="ARBA00022448"/>
    </source>
</evidence>
<evidence type="ECO:0000313" key="8">
    <source>
        <dbReference type="Proteomes" id="UP000440578"/>
    </source>
</evidence>
<name>A0A6A4UZ71_AMPAM</name>
<comment type="caution">
    <text evidence="7">The sequence shown here is derived from an EMBL/GenBank/DDBJ whole genome shotgun (WGS) entry which is preliminary data.</text>
</comment>
<dbReference type="FunFam" id="1.20.58.670:FF:000001">
    <property type="entry name" value="Exocyst complex component"/>
    <property type="match status" value="1"/>
</dbReference>
<dbReference type="GO" id="GO:0016020">
    <property type="term" value="C:membrane"/>
    <property type="evidence" value="ECO:0007669"/>
    <property type="project" value="TreeGrafter"/>
</dbReference>
<evidence type="ECO:0000256" key="1">
    <source>
        <dbReference type="ARBA" id="ARBA00007944"/>
    </source>
</evidence>
<feature type="coiled-coil region" evidence="5">
    <location>
        <begin position="353"/>
        <end position="380"/>
    </location>
</feature>
<comment type="similarity">
    <text evidence="1">Belongs to the SEC15 family.</text>
</comment>
<dbReference type="PANTHER" id="PTHR12702">
    <property type="entry name" value="SEC15"/>
    <property type="match status" value="1"/>
</dbReference>
<dbReference type="GO" id="GO:0006886">
    <property type="term" value="P:intracellular protein transport"/>
    <property type="evidence" value="ECO:0007669"/>
    <property type="project" value="InterPro"/>
</dbReference>
<keyword evidence="2" id="KW-0813">Transport</keyword>
<feature type="domain" description="Exocyst complex subunit EXOC6/Sec15 C-terminal" evidence="6">
    <location>
        <begin position="20"/>
        <end position="347"/>
    </location>
</feature>
<dbReference type="PANTHER" id="PTHR12702:SF0">
    <property type="entry name" value="EXOCYST COMPLEX COMPONENT 6"/>
    <property type="match status" value="1"/>
</dbReference>
<dbReference type="InterPro" id="IPR007225">
    <property type="entry name" value="EXOC6/Sec15"/>
</dbReference>
<dbReference type="GO" id="GO:0006893">
    <property type="term" value="P:Golgi to plasma membrane transport"/>
    <property type="evidence" value="ECO:0007669"/>
    <property type="project" value="TreeGrafter"/>
</dbReference>
<keyword evidence="4 5" id="KW-0175">Coiled coil</keyword>
<dbReference type="InterPro" id="IPR046361">
    <property type="entry name" value="EXOC6/Sec15_C"/>
</dbReference>
<sequence>MRYATTAFSVQPLHDLLLEVRDHYSEDNYHQVQVDTTREYEQILQVFPYSSEALEKAPLPRRFPFSLMVPKVYSQVKEFIHSCLRFSDGLNLSQSERDDMLRRSTNVLLTRTLAGCLTTLVRRPGLSLLQLIQVTINTIYLEQASVYLEDVITELTGYNPKQEGGVHSRLQGRSMFKDVRAETEQQIYMQLQTKIDEFLSLAAYDWLLAESDGTASPYLVDLIYFLNSTFTAFTNLPAKVAQTACMSACQHIARGLLAVLLGEEVKQLSLGALQQLNLDVIQCEQFAASEPVAGFEEGALQMCFADLRQLLDLVLEWDWTTYFQEYGTGDGRYGRVSPARAAVIVEKLREADKRNMFSVLKKAERDRKKLQETVLRQLRQLAGKEL</sequence>
<evidence type="ECO:0000256" key="3">
    <source>
        <dbReference type="ARBA" id="ARBA00022483"/>
    </source>
</evidence>
<dbReference type="Proteomes" id="UP000440578">
    <property type="component" value="Unassembled WGS sequence"/>
</dbReference>
<evidence type="ECO:0000256" key="5">
    <source>
        <dbReference type="SAM" id="Coils"/>
    </source>
</evidence>
<dbReference type="InterPro" id="IPR042044">
    <property type="entry name" value="EXOC6PINT-1/Sec15/Tip20_C_dom2"/>
</dbReference>
<dbReference type="GO" id="GO:0090522">
    <property type="term" value="P:vesicle tethering involved in exocytosis"/>
    <property type="evidence" value="ECO:0007669"/>
    <property type="project" value="InterPro"/>
</dbReference>
<dbReference type="Gene3D" id="1.20.58.670">
    <property type="entry name" value="Dsl1p vesicle tethering complex, Tip20p subunit, domain D"/>
    <property type="match status" value="1"/>
</dbReference>
<proteinExistence type="inferred from homology"/>
<dbReference type="Gene3D" id="1.10.357.30">
    <property type="entry name" value="Exocyst complex subunit Sec15 C-terminal domain, N-terminal subdomain"/>
    <property type="match status" value="1"/>
</dbReference>
<keyword evidence="3" id="KW-0268">Exocytosis</keyword>
<reference evidence="7 8" key="1">
    <citation type="submission" date="2019-07" db="EMBL/GenBank/DDBJ databases">
        <title>Draft genome assembly of a fouling barnacle, Amphibalanus amphitrite (Darwin, 1854): The first reference genome for Thecostraca.</title>
        <authorList>
            <person name="Kim W."/>
        </authorList>
    </citation>
    <scope>NUCLEOTIDE SEQUENCE [LARGE SCALE GENOMIC DNA]</scope>
    <source>
        <strain evidence="7">SNU_AA5</strain>
        <tissue evidence="7">Soma without cirri and trophi</tissue>
    </source>
</reference>
<organism evidence="7 8">
    <name type="scientific">Amphibalanus amphitrite</name>
    <name type="common">Striped barnacle</name>
    <name type="synonym">Balanus amphitrite</name>
    <dbReference type="NCBI Taxonomy" id="1232801"/>
    <lineage>
        <taxon>Eukaryota</taxon>
        <taxon>Metazoa</taxon>
        <taxon>Ecdysozoa</taxon>
        <taxon>Arthropoda</taxon>
        <taxon>Crustacea</taxon>
        <taxon>Multicrustacea</taxon>
        <taxon>Cirripedia</taxon>
        <taxon>Thoracica</taxon>
        <taxon>Thoracicalcarea</taxon>
        <taxon>Balanomorpha</taxon>
        <taxon>Balanoidea</taxon>
        <taxon>Balanidae</taxon>
        <taxon>Amphibalaninae</taxon>
        <taxon>Amphibalanus</taxon>
    </lineage>
</organism>
<evidence type="ECO:0000259" key="6">
    <source>
        <dbReference type="Pfam" id="PF04091"/>
    </source>
</evidence>